<name>A0ABR2IQH9_9EUKA</name>
<sequence length="137" mass="15715">MNKQPKTIQFVSWKKHKLDQALKQVDGVYNDFVDEITFKTVIDFFRKELGFPKSLSVNELIANEPIVPPFPYKDLMLDSAPLPRRQVCPVCKEEIDAPRFTNHLAGKCFSDCKNQLEVITKYFNDQNSLTQSSASNS</sequence>
<dbReference type="EMBL" id="JAPFFF010000015">
    <property type="protein sequence ID" value="KAK8866817.1"/>
    <property type="molecule type" value="Genomic_DNA"/>
</dbReference>
<organism evidence="1 2">
    <name type="scientific">Tritrichomonas musculus</name>
    <dbReference type="NCBI Taxonomy" id="1915356"/>
    <lineage>
        <taxon>Eukaryota</taxon>
        <taxon>Metamonada</taxon>
        <taxon>Parabasalia</taxon>
        <taxon>Tritrichomonadida</taxon>
        <taxon>Tritrichomonadidae</taxon>
        <taxon>Tritrichomonas</taxon>
    </lineage>
</organism>
<dbReference type="Proteomes" id="UP001470230">
    <property type="component" value="Unassembled WGS sequence"/>
</dbReference>
<protein>
    <submittedName>
        <fullName evidence="1">Uncharacterized protein</fullName>
    </submittedName>
</protein>
<keyword evidence="2" id="KW-1185">Reference proteome</keyword>
<comment type="caution">
    <text evidence="1">The sequence shown here is derived from an EMBL/GenBank/DDBJ whole genome shotgun (WGS) entry which is preliminary data.</text>
</comment>
<accession>A0ABR2IQH9</accession>
<evidence type="ECO:0000313" key="1">
    <source>
        <dbReference type="EMBL" id="KAK8866817.1"/>
    </source>
</evidence>
<evidence type="ECO:0000313" key="2">
    <source>
        <dbReference type="Proteomes" id="UP001470230"/>
    </source>
</evidence>
<reference evidence="1 2" key="1">
    <citation type="submission" date="2024-04" db="EMBL/GenBank/DDBJ databases">
        <title>Tritrichomonas musculus Genome.</title>
        <authorList>
            <person name="Alves-Ferreira E."/>
            <person name="Grigg M."/>
            <person name="Lorenzi H."/>
            <person name="Galac M."/>
        </authorList>
    </citation>
    <scope>NUCLEOTIDE SEQUENCE [LARGE SCALE GENOMIC DNA]</scope>
    <source>
        <strain evidence="1 2">EAF2021</strain>
    </source>
</reference>
<proteinExistence type="predicted"/>
<gene>
    <name evidence="1" type="ORF">M9Y10_009785</name>
</gene>